<evidence type="ECO:0000256" key="2">
    <source>
        <dbReference type="ARBA" id="ARBA00022596"/>
    </source>
</evidence>
<dbReference type="PIRSF" id="PIRSF005624">
    <property type="entry name" value="Ni-bind_GTPase"/>
    <property type="match status" value="1"/>
</dbReference>
<feature type="domain" description="CobW/HypB/UreG nucleotide-binding" evidence="8">
    <location>
        <begin position="59"/>
        <end position="219"/>
    </location>
</feature>
<evidence type="ECO:0000256" key="7">
    <source>
        <dbReference type="ARBA" id="ARBA00023134"/>
    </source>
</evidence>
<evidence type="ECO:0000259" key="8">
    <source>
        <dbReference type="Pfam" id="PF02492"/>
    </source>
</evidence>
<keyword evidence="5" id="KW-0378">Hydrolase</keyword>
<keyword evidence="6" id="KW-0862">Zinc</keyword>
<dbReference type="Gene3D" id="3.40.50.300">
    <property type="entry name" value="P-loop containing nucleotide triphosphate hydrolases"/>
    <property type="match status" value="1"/>
</dbReference>
<evidence type="ECO:0000256" key="1">
    <source>
        <dbReference type="ARBA" id="ARBA00006211"/>
    </source>
</evidence>
<evidence type="ECO:0000313" key="10">
    <source>
        <dbReference type="Proteomes" id="UP000823636"/>
    </source>
</evidence>
<evidence type="ECO:0000256" key="5">
    <source>
        <dbReference type="ARBA" id="ARBA00022801"/>
    </source>
</evidence>
<proteinExistence type="inferred from homology"/>
<dbReference type="InterPro" id="IPR004392">
    <property type="entry name" value="Hyd_mat_HypB"/>
</dbReference>
<organism evidence="9 10">
    <name type="scientific">Candidatus Caccoplasma merdipullorum</name>
    <dbReference type="NCBI Taxonomy" id="2840718"/>
    <lineage>
        <taxon>Bacteria</taxon>
        <taxon>Pseudomonadati</taxon>
        <taxon>Bacteroidota</taxon>
        <taxon>Bacteroidia</taxon>
        <taxon>Bacteroidales</taxon>
        <taxon>Bacteroidaceae</taxon>
        <taxon>Bacteroidaceae incertae sedis</taxon>
        <taxon>Candidatus Caccoplasma</taxon>
    </lineage>
</organism>
<evidence type="ECO:0000256" key="4">
    <source>
        <dbReference type="ARBA" id="ARBA00022741"/>
    </source>
</evidence>
<comment type="caution">
    <text evidence="9">The sequence shown here is derived from an EMBL/GenBank/DDBJ whole genome shotgun (WGS) entry which is preliminary data.</text>
</comment>
<dbReference type="EMBL" id="JADIMW010000036">
    <property type="protein sequence ID" value="MBO8437989.1"/>
    <property type="molecule type" value="Genomic_DNA"/>
</dbReference>
<dbReference type="NCBIfam" id="TIGR00073">
    <property type="entry name" value="hypB"/>
    <property type="match status" value="1"/>
</dbReference>
<dbReference type="GO" id="GO:0003924">
    <property type="term" value="F:GTPase activity"/>
    <property type="evidence" value="ECO:0007669"/>
    <property type="project" value="InterPro"/>
</dbReference>
<reference evidence="9" key="1">
    <citation type="submission" date="2020-10" db="EMBL/GenBank/DDBJ databases">
        <authorList>
            <person name="Gilroy R."/>
        </authorList>
    </citation>
    <scope>NUCLEOTIDE SEQUENCE</scope>
    <source>
        <strain evidence="9">G3-4614</strain>
    </source>
</reference>
<protein>
    <submittedName>
        <fullName evidence="9">Hydrogenase nickel incorporation protein HypB</fullName>
    </submittedName>
</protein>
<keyword evidence="2" id="KW-0533">Nickel</keyword>
<gene>
    <name evidence="9" type="primary">hypB</name>
    <name evidence="9" type="ORF">IAC54_03700</name>
</gene>
<dbReference type="GO" id="GO:0008270">
    <property type="term" value="F:zinc ion binding"/>
    <property type="evidence" value="ECO:0007669"/>
    <property type="project" value="TreeGrafter"/>
</dbReference>
<keyword evidence="7" id="KW-0342">GTP-binding</keyword>
<accession>A0A9D9H6T6</accession>
<dbReference type="SUPFAM" id="SSF52540">
    <property type="entry name" value="P-loop containing nucleoside triphosphate hydrolases"/>
    <property type="match status" value="1"/>
</dbReference>
<dbReference type="GO" id="GO:0051604">
    <property type="term" value="P:protein maturation"/>
    <property type="evidence" value="ECO:0007669"/>
    <property type="project" value="InterPro"/>
</dbReference>
<dbReference type="InterPro" id="IPR027417">
    <property type="entry name" value="P-loop_NTPase"/>
</dbReference>
<evidence type="ECO:0000313" key="9">
    <source>
        <dbReference type="EMBL" id="MBO8437989.1"/>
    </source>
</evidence>
<sequence length="244" mass="26640">MCKNCGCDTASSKGAADNNFAAGTGEDIKIKVEQDMLHRNNNAAMDNRLYFTDRNICTINLVSSPGSGKTAILENTIKTLSALLPVFVIEGDQQTDNDARRIKAAGAGSLQINTGNGCHLDAFMIADALTKIQLKENSILFIENVGNLVCPAMFDLGEQLRTVVMSVTEGDDKPLKYPYMFERSDVCLINKIDLIPYLKCDMDIIRGNLLKVNPDINIFEVSAATGEGLLEWCGFLYGQAVTEK</sequence>
<dbReference type="Pfam" id="PF02492">
    <property type="entry name" value="cobW"/>
    <property type="match status" value="1"/>
</dbReference>
<dbReference type="InterPro" id="IPR003495">
    <property type="entry name" value="CobW/HypB/UreG_nucleotide-bd"/>
</dbReference>
<keyword evidence="3" id="KW-0479">Metal-binding</keyword>
<dbReference type="GO" id="GO:0005525">
    <property type="term" value="F:GTP binding"/>
    <property type="evidence" value="ECO:0007669"/>
    <property type="project" value="UniProtKB-KW"/>
</dbReference>
<comment type="similarity">
    <text evidence="1">Belongs to the SIMIBI class G3E GTPase family. HypB/HupM subfamily.</text>
</comment>
<name>A0A9D9H6T6_9BACT</name>
<dbReference type="PANTHER" id="PTHR30134:SF2">
    <property type="entry name" value="HYDROGENASE MATURATION FACTOR HYPB"/>
    <property type="match status" value="1"/>
</dbReference>
<dbReference type="Proteomes" id="UP000823636">
    <property type="component" value="Unassembled WGS sequence"/>
</dbReference>
<dbReference type="AlphaFoldDB" id="A0A9D9H6T6"/>
<keyword evidence="4" id="KW-0547">Nucleotide-binding</keyword>
<dbReference type="PANTHER" id="PTHR30134">
    <property type="entry name" value="HYDROGENASE PROTEIN ASSEMBLY PROTEIN, NICKEL CHAPERONE"/>
    <property type="match status" value="1"/>
</dbReference>
<evidence type="ECO:0000256" key="3">
    <source>
        <dbReference type="ARBA" id="ARBA00022723"/>
    </source>
</evidence>
<evidence type="ECO:0000256" key="6">
    <source>
        <dbReference type="ARBA" id="ARBA00022833"/>
    </source>
</evidence>
<reference evidence="9" key="2">
    <citation type="journal article" date="2021" name="PeerJ">
        <title>Extensive microbial diversity within the chicken gut microbiome revealed by metagenomics and culture.</title>
        <authorList>
            <person name="Gilroy R."/>
            <person name="Ravi A."/>
            <person name="Getino M."/>
            <person name="Pursley I."/>
            <person name="Horton D.L."/>
            <person name="Alikhan N.F."/>
            <person name="Baker D."/>
            <person name="Gharbi K."/>
            <person name="Hall N."/>
            <person name="Watson M."/>
            <person name="Adriaenssens E.M."/>
            <person name="Foster-Nyarko E."/>
            <person name="Jarju S."/>
            <person name="Secka A."/>
            <person name="Antonio M."/>
            <person name="Oren A."/>
            <person name="Chaudhuri R.R."/>
            <person name="La Ragione R."/>
            <person name="Hildebrand F."/>
            <person name="Pallen M.J."/>
        </authorList>
    </citation>
    <scope>NUCLEOTIDE SEQUENCE</scope>
    <source>
        <strain evidence="9">G3-4614</strain>
    </source>
</reference>
<dbReference type="GO" id="GO:0016151">
    <property type="term" value="F:nickel cation binding"/>
    <property type="evidence" value="ECO:0007669"/>
    <property type="project" value="InterPro"/>
</dbReference>